<organism evidence="2 3">
    <name type="scientific">Empedobacter brevis</name>
    <dbReference type="NCBI Taxonomy" id="247"/>
    <lineage>
        <taxon>Bacteria</taxon>
        <taxon>Pseudomonadati</taxon>
        <taxon>Bacteroidota</taxon>
        <taxon>Flavobacteriia</taxon>
        <taxon>Flavobacteriales</taxon>
        <taxon>Weeksellaceae</taxon>
        <taxon>Empedobacter</taxon>
    </lineage>
</organism>
<sequence>MKIFLLMCSLIFVFSCANDNEMQTQLNDTKEMSKEMPNQPVIENETDRMFYEYVNSKEFQMTDDILKEFIADLNYTGDFSKIKTKEILFQWIGSNIISTNFKDINDAELRWQEFMYLENIEYKKFPAIKGFILNGNIIEVERVIIKWFPTGIEITTNSTCRDDFKGCTKNATSNYLSQMQLTKEINDINDKANAQSMARLEFNSAMSDCRNTYKSCVGL</sequence>
<accession>A0AAJ1QCC4</accession>
<proteinExistence type="predicted"/>
<evidence type="ECO:0008006" key="4">
    <source>
        <dbReference type="Google" id="ProtNLM"/>
    </source>
</evidence>
<gene>
    <name evidence="2" type="ORF">HX001_02320</name>
</gene>
<evidence type="ECO:0000256" key="1">
    <source>
        <dbReference type="SAM" id="SignalP"/>
    </source>
</evidence>
<protein>
    <recommendedName>
        <fullName evidence="4">Lipoprotein</fullName>
    </recommendedName>
</protein>
<keyword evidence="1" id="KW-0732">Signal</keyword>
<evidence type="ECO:0000313" key="2">
    <source>
        <dbReference type="EMBL" id="MDM1071322.1"/>
    </source>
</evidence>
<reference evidence="2" key="1">
    <citation type="submission" date="2020-06" db="EMBL/GenBank/DDBJ databases">
        <authorList>
            <person name="Dong N."/>
        </authorList>
    </citation>
    <scope>NUCLEOTIDE SEQUENCE</scope>
    <source>
        <strain evidence="2">R655-4</strain>
    </source>
</reference>
<dbReference type="Proteomes" id="UP001170959">
    <property type="component" value="Unassembled WGS sequence"/>
</dbReference>
<comment type="caution">
    <text evidence="2">The sequence shown here is derived from an EMBL/GenBank/DDBJ whole genome shotgun (WGS) entry which is preliminary data.</text>
</comment>
<name>A0AAJ1QCC4_9FLAO</name>
<dbReference type="PROSITE" id="PS51257">
    <property type="entry name" value="PROKAR_LIPOPROTEIN"/>
    <property type="match status" value="1"/>
</dbReference>
<dbReference type="RefSeq" id="WP_159155940.1">
    <property type="nucleotide sequence ID" value="NZ_CP013210.1"/>
</dbReference>
<dbReference type="AlphaFoldDB" id="A0AAJ1QCC4"/>
<dbReference type="EMBL" id="JACAGJ010000001">
    <property type="protein sequence ID" value="MDM1071322.1"/>
    <property type="molecule type" value="Genomic_DNA"/>
</dbReference>
<reference evidence="2" key="2">
    <citation type="journal article" date="2022" name="Sci. Total Environ.">
        <title>Prevalence, transmission, and molecular epidemiology of tet(X)-positive bacteria among humans, animals, and environmental niches in China: An epidemiological, and genomic-based study.</title>
        <authorList>
            <person name="Dong N."/>
            <person name="Zeng Y."/>
            <person name="Cai C."/>
            <person name="Sun C."/>
            <person name="Lu J."/>
            <person name="Liu C."/>
            <person name="Zhou H."/>
            <person name="Sun Q."/>
            <person name="Shu L."/>
            <person name="Wang H."/>
            <person name="Wang Y."/>
            <person name="Wang S."/>
            <person name="Wu C."/>
            <person name="Chan E.W."/>
            <person name="Chen G."/>
            <person name="Shen Z."/>
            <person name="Chen S."/>
            <person name="Zhang R."/>
        </authorList>
    </citation>
    <scope>NUCLEOTIDE SEQUENCE</scope>
    <source>
        <strain evidence="2">R655-4</strain>
    </source>
</reference>
<feature type="chain" id="PRO_5042486904" description="Lipoprotein" evidence="1">
    <location>
        <begin position="18"/>
        <end position="219"/>
    </location>
</feature>
<evidence type="ECO:0000313" key="3">
    <source>
        <dbReference type="Proteomes" id="UP001170959"/>
    </source>
</evidence>
<feature type="signal peptide" evidence="1">
    <location>
        <begin position="1"/>
        <end position="17"/>
    </location>
</feature>